<accession>A0A0S4U229</accession>
<evidence type="ECO:0000313" key="3">
    <source>
        <dbReference type="EMBL" id="CUV30970.1"/>
    </source>
</evidence>
<evidence type="ECO:0000313" key="2">
    <source>
        <dbReference type="EMBL" id="CUV16280.1"/>
    </source>
</evidence>
<feature type="region of interest" description="Disordered" evidence="1">
    <location>
        <begin position="1"/>
        <end position="23"/>
    </location>
</feature>
<sequence>MAHRTDLPRIREDDPTGKDIPTCRRTGVPFRRLDAGQCRWPLATLADAVAGVPEGIRRMQTGPFIGADPAHGAGARTAPGRR</sequence>
<evidence type="ECO:0000256" key="1">
    <source>
        <dbReference type="SAM" id="MobiDB-lite"/>
    </source>
</evidence>
<dbReference type="EMBL" id="LN899821">
    <property type="protein sequence ID" value="CUV16280.1"/>
    <property type="molecule type" value="Genomic_DNA"/>
</dbReference>
<feature type="compositionally biased region" description="Basic and acidic residues" evidence="1">
    <location>
        <begin position="1"/>
        <end position="17"/>
    </location>
</feature>
<dbReference type="AlphaFoldDB" id="A0A0S4U229"/>
<reference evidence="2" key="1">
    <citation type="submission" date="2015-10" db="EMBL/GenBank/DDBJ databases">
        <authorList>
            <person name="Gilbert D.G."/>
        </authorList>
    </citation>
    <scope>NUCLEOTIDE SEQUENCE</scope>
    <source>
        <strain evidence="2">Phyl III-seqv23</strain>
    </source>
</reference>
<dbReference type="EMBL" id="LN899824">
    <property type="protein sequence ID" value="CUV30970.1"/>
    <property type="molecule type" value="Genomic_DNA"/>
</dbReference>
<name>A0A0S4U229_RALSL</name>
<organism evidence="2">
    <name type="scientific">Ralstonia solanacearum</name>
    <name type="common">Pseudomonas solanacearum</name>
    <dbReference type="NCBI Taxonomy" id="305"/>
    <lineage>
        <taxon>Bacteria</taxon>
        <taxon>Pseudomonadati</taxon>
        <taxon>Pseudomonadota</taxon>
        <taxon>Betaproteobacteria</taxon>
        <taxon>Burkholderiales</taxon>
        <taxon>Burkholderiaceae</taxon>
        <taxon>Ralstonia</taxon>
        <taxon>Ralstonia solanacearum species complex</taxon>
    </lineage>
</organism>
<feature type="region of interest" description="Disordered" evidence="1">
    <location>
        <begin position="60"/>
        <end position="82"/>
    </location>
</feature>
<proteinExistence type="predicted"/>
<gene>
    <name evidence="2" type="ORF">PSS4_v1_60038</name>
    <name evidence="3" type="ORF">RUN1985_v1_760087</name>
</gene>
<protein>
    <submittedName>
        <fullName evidence="2">Uncharacterized protein</fullName>
    </submittedName>
</protein>